<name>A0AA39LAV4_9BILA</name>
<feature type="signal peptide" evidence="1">
    <location>
        <begin position="1"/>
        <end position="16"/>
    </location>
</feature>
<evidence type="ECO:0000313" key="2">
    <source>
        <dbReference type="EMBL" id="KAK0390289.1"/>
    </source>
</evidence>
<comment type="caution">
    <text evidence="2">The sequence shown here is derived from an EMBL/GenBank/DDBJ whole genome shotgun (WGS) entry which is preliminary data.</text>
</comment>
<sequence>MFHTVIFLAVVATGVANEQPWYYSVREEGAPYNCKAECSTTMDCETGLSCFNATAKTKGCCLKTLKPNETGCIADDQCKRACESTHCDRTQSPSRCLCDTGRHFLFNKCWKKCPDFAHPEPVIDSRGFSRCELKGDTKSAMINASPKSKIRVPKRVKKEDFVYTIKTGITCSAPLNYIRNYVLNVELRLRRPLIASGIIFEVQSATMSVNEVTVTILLSVFLLVNIAPQASAAEPNSFPLYQAVSALKIPCGDYHSQRICIGIKQAGQCNTRGHIKYCYKTCTSCTGIVR</sequence>
<reference evidence="2" key="1">
    <citation type="submission" date="2023-06" db="EMBL/GenBank/DDBJ databases">
        <title>Genomic analysis of the entomopathogenic nematode Steinernema hermaphroditum.</title>
        <authorList>
            <person name="Schwarz E.M."/>
            <person name="Heppert J.K."/>
            <person name="Baniya A."/>
            <person name="Schwartz H.T."/>
            <person name="Tan C.-H."/>
            <person name="Antoshechkin I."/>
            <person name="Sternberg P.W."/>
            <person name="Goodrich-Blair H."/>
            <person name="Dillman A.R."/>
        </authorList>
    </citation>
    <scope>NUCLEOTIDE SEQUENCE</scope>
    <source>
        <strain evidence="2">PS9179</strain>
        <tissue evidence="2">Whole animal</tissue>
    </source>
</reference>
<dbReference type="EMBL" id="JAUCMV010000006">
    <property type="protein sequence ID" value="KAK0390289.1"/>
    <property type="molecule type" value="Genomic_DNA"/>
</dbReference>
<evidence type="ECO:0000256" key="1">
    <source>
        <dbReference type="SAM" id="SignalP"/>
    </source>
</evidence>
<feature type="chain" id="PRO_5041407385" description="ShKT domain-containing protein" evidence="1">
    <location>
        <begin position="17"/>
        <end position="290"/>
    </location>
</feature>
<protein>
    <recommendedName>
        <fullName evidence="4">ShKT domain-containing protein</fullName>
    </recommendedName>
</protein>
<proteinExistence type="predicted"/>
<dbReference type="AlphaFoldDB" id="A0AA39LAV4"/>
<keyword evidence="1" id="KW-0732">Signal</keyword>
<accession>A0AA39LAV4</accession>
<dbReference type="Proteomes" id="UP001175271">
    <property type="component" value="Unassembled WGS sequence"/>
</dbReference>
<keyword evidence="3" id="KW-1185">Reference proteome</keyword>
<evidence type="ECO:0008006" key="4">
    <source>
        <dbReference type="Google" id="ProtNLM"/>
    </source>
</evidence>
<gene>
    <name evidence="2" type="ORF">QR680_019280</name>
</gene>
<organism evidence="2 3">
    <name type="scientific">Steinernema hermaphroditum</name>
    <dbReference type="NCBI Taxonomy" id="289476"/>
    <lineage>
        <taxon>Eukaryota</taxon>
        <taxon>Metazoa</taxon>
        <taxon>Ecdysozoa</taxon>
        <taxon>Nematoda</taxon>
        <taxon>Chromadorea</taxon>
        <taxon>Rhabditida</taxon>
        <taxon>Tylenchina</taxon>
        <taxon>Panagrolaimomorpha</taxon>
        <taxon>Strongyloidoidea</taxon>
        <taxon>Steinernematidae</taxon>
        <taxon>Steinernema</taxon>
    </lineage>
</organism>
<evidence type="ECO:0000313" key="3">
    <source>
        <dbReference type="Proteomes" id="UP001175271"/>
    </source>
</evidence>